<evidence type="ECO:0000256" key="1">
    <source>
        <dbReference type="SAM" id="MobiDB-lite"/>
    </source>
</evidence>
<proteinExistence type="predicted"/>
<dbReference type="CDD" id="cd00118">
    <property type="entry name" value="LysM"/>
    <property type="match status" value="1"/>
</dbReference>
<dbReference type="EMBL" id="CP159992">
    <property type="protein sequence ID" value="XCP95721.1"/>
    <property type="molecule type" value="Genomic_DNA"/>
</dbReference>
<accession>A0AAU8NG36</accession>
<feature type="region of interest" description="Disordered" evidence="1">
    <location>
        <begin position="234"/>
        <end position="466"/>
    </location>
</feature>
<dbReference type="Pfam" id="PF20918">
    <property type="entry name" value="SPOCS_spoVID-N"/>
    <property type="match status" value="1"/>
</dbReference>
<evidence type="ECO:0000259" key="2">
    <source>
        <dbReference type="PROSITE" id="PS51782"/>
    </source>
</evidence>
<dbReference type="InterPro" id="IPR036779">
    <property type="entry name" value="LysM_dom_sf"/>
</dbReference>
<sequence length="534" mass="59555">MLNQPYGLRFDIYERVHLSEGVPAIEELEEIELYPRIQVIGQDDHATLRGHLLLTGTYRGESEDSEELKHFIPVEITVPLNRVRSIDDISIEIENFDVDLLSSRSLNITGVLSLRGIEGFPVEEPQVWSADEFTVVHSSEAEQDSRTNEREQAEQFELQEQAGRYEPDDQFQQGEENELANAAELAAYGSPESADLSVRTQGEAGYEELSQAYWNQASAEPLTPDTAVADERDVHRQPEADDGSLLSQTSNETYEAPSPISSFEAPSPISSFMAETADRLASYPESEPLLPIEEETSAWTEPTVISVPENLISSSSSASEQARSEAEQRPLEDTAPKVWHFEEARSSAQQEEQVIPNTSAHAQTENWQDVFASSEAVQPEEERPVLEPAEENALLQHEASVPEPIAEAEDKPELKVAFGSKKESSPREEEGVGISSLLSSGRAAREVEEERGEETPAGAVPEDTSQAEDVEWKNLFLGTIVDQTPFRKVKLCIVQREDTLDAIADRYQLSTRELQLYNRLTEQVVEEGQILYIP</sequence>
<reference evidence="3" key="1">
    <citation type="submission" date="2024-05" db="EMBL/GenBank/DDBJ databases">
        <title>Draft genome assemblies of 36 bacteria isolated from hibernating arctic ground squirrels.</title>
        <authorList>
            <person name="McKee H."/>
            <person name="Mullen L."/>
            <person name="Drown D.M."/>
            <person name="Duddleston K.N."/>
        </authorList>
    </citation>
    <scope>NUCLEOTIDE SEQUENCE</scope>
    <source>
        <strain evidence="3">AN1007</strain>
    </source>
</reference>
<evidence type="ECO:0000313" key="3">
    <source>
        <dbReference type="EMBL" id="XCP95721.1"/>
    </source>
</evidence>
<dbReference type="Gene3D" id="3.10.350.10">
    <property type="entry name" value="LysM domain"/>
    <property type="match status" value="1"/>
</dbReference>
<gene>
    <name evidence="3" type="ORF">ABXS70_03020</name>
</gene>
<dbReference type="SUPFAM" id="SSF54106">
    <property type="entry name" value="LysM domain"/>
    <property type="match status" value="1"/>
</dbReference>
<organism evidence="3">
    <name type="scientific">Paenibacillus sp. AN1007</name>
    <dbReference type="NCBI Taxonomy" id="3151385"/>
    <lineage>
        <taxon>Bacteria</taxon>
        <taxon>Bacillati</taxon>
        <taxon>Bacillota</taxon>
        <taxon>Bacilli</taxon>
        <taxon>Bacillales</taxon>
        <taxon>Paenibacillaceae</taxon>
        <taxon>Paenibacillus</taxon>
    </lineage>
</organism>
<dbReference type="PROSITE" id="PS51782">
    <property type="entry name" value="LYSM"/>
    <property type="match status" value="1"/>
</dbReference>
<feature type="compositionally biased region" description="Basic and acidic residues" evidence="1">
    <location>
        <begin position="322"/>
        <end position="345"/>
    </location>
</feature>
<dbReference type="AlphaFoldDB" id="A0AAU8NG36"/>
<feature type="domain" description="LysM" evidence="2">
    <location>
        <begin position="490"/>
        <end position="533"/>
    </location>
</feature>
<dbReference type="Pfam" id="PF01476">
    <property type="entry name" value="LysM"/>
    <property type="match status" value="1"/>
</dbReference>
<protein>
    <submittedName>
        <fullName evidence="3">LysM peptidoglycan-binding domain-containing protein</fullName>
    </submittedName>
</protein>
<dbReference type="RefSeq" id="WP_366293777.1">
    <property type="nucleotide sequence ID" value="NZ_CP159992.1"/>
</dbReference>
<feature type="compositionally biased region" description="Polar residues" evidence="1">
    <location>
        <begin position="355"/>
        <end position="367"/>
    </location>
</feature>
<name>A0AAU8NG36_9BACL</name>
<dbReference type="SMART" id="SM00257">
    <property type="entry name" value="LysM"/>
    <property type="match status" value="1"/>
</dbReference>
<dbReference type="InterPro" id="IPR018392">
    <property type="entry name" value="LysM"/>
</dbReference>
<dbReference type="InterPro" id="IPR048862">
    <property type="entry name" value="SPOCS_spoVID_N"/>
</dbReference>
<feature type="compositionally biased region" description="Basic and acidic residues" evidence="1">
    <location>
        <begin position="408"/>
        <end position="430"/>
    </location>
</feature>